<evidence type="ECO:0000256" key="3">
    <source>
        <dbReference type="ARBA" id="ARBA00021622"/>
    </source>
</evidence>
<name>A0ABZ0SHS1_9GAMM</name>
<comment type="function">
    <text evidence="12 13">Required for formation of the rod structure in the basal body of the flagellar apparatus. Together with FliI and FliH, may constitute the export apparatus of flagellin.</text>
</comment>
<evidence type="ECO:0000256" key="5">
    <source>
        <dbReference type="ARBA" id="ARBA00022475"/>
    </source>
</evidence>
<dbReference type="InterPro" id="IPR006136">
    <property type="entry name" value="FlhB"/>
</dbReference>
<evidence type="ECO:0000256" key="4">
    <source>
        <dbReference type="ARBA" id="ARBA00022448"/>
    </source>
</evidence>
<dbReference type="PANTHER" id="PTHR30531:SF12">
    <property type="entry name" value="FLAGELLAR BIOSYNTHETIC PROTEIN FLHB"/>
    <property type="match status" value="1"/>
</dbReference>
<evidence type="ECO:0000256" key="2">
    <source>
        <dbReference type="ARBA" id="ARBA00010690"/>
    </source>
</evidence>
<keyword evidence="10 13" id="KW-0472">Membrane</keyword>
<evidence type="ECO:0000313" key="16">
    <source>
        <dbReference type="Proteomes" id="UP001432180"/>
    </source>
</evidence>
<evidence type="ECO:0000256" key="12">
    <source>
        <dbReference type="ARBA" id="ARBA00025078"/>
    </source>
</evidence>
<dbReference type="InterPro" id="IPR029025">
    <property type="entry name" value="T3SS_substrate_exporter_C"/>
</dbReference>
<proteinExistence type="inferred from homology"/>
<evidence type="ECO:0000256" key="11">
    <source>
        <dbReference type="ARBA" id="ARBA00023225"/>
    </source>
</evidence>
<evidence type="ECO:0000256" key="9">
    <source>
        <dbReference type="ARBA" id="ARBA00022989"/>
    </source>
</evidence>
<feature type="transmembrane region" description="Helical" evidence="13">
    <location>
        <begin position="189"/>
        <end position="212"/>
    </location>
</feature>
<gene>
    <name evidence="15" type="primary">flhB_2</name>
    <name evidence="13" type="synonym">flhB</name>
    <name evidence="15" type="ORF">Thiowin_04928</name>
</gene>
<evidence type="ECO:0000256" key="8">
    <source>
        <dbReference type="ARBA" id="ARBA00022927"/>
    </source>
</evidence>
<keyword evidence="6 13" id="KW-0812">Transmembrane</keyword>
<comment type="subcellular location">
    <subcellularLocation>
        <location evidence="1">Cell membrane</location>
        <topology evidence="1">Multi-pass membrane protein</topology>
    </subcellularLocation>
</comment>
<dbReference type="Gene3D" id="6.10.250.2080">
    <property type="match status" value="1"/>
</dbReference>
<keyword evidence="11 13" id="KW-1006">Bacterial flagellum protein export</keyword>
<dbReference type="RefSeq" id="WP_328985537.1">
    <property type="nucleotide sequence ID" value="NZ_CP121472.1"/>
</dbReference>
<protein>
    <recommendedName>
        <fullName evidence="3 13">Flagellar biosynthetic protein FlhB</fullName>
    </recommendedName>
</protein>
<sequence>MAENENGQEKTEEPTDKRLRESREKGQVPRSKELNTVIELIVASTFMLMFGSYLGIGIANQFADGLMLERELLFDPAAIPGYFGTQFGRALLNLAPLLALLTVAALIGPVIIGGANFSSKALAPKFSKLDPIKGMKRFISPTGLMELGKALGKFVLVGGVAALVLSSIVDEVLMLGDEPIKQAIVHAAHLAAWVFLMVSAVLILIALIDVPYQLWNHNKQLKMTLQEIKDEHKETEGKPEVKGRIRQMQMEMAQRRMMAEVPKADVIITNPTHYAVAISYKPGVMGAPRLLAKGVDEVAFRIRELAGEHLITRVEAPKVARAIFFTTELNQEIPGGLFVAVARILAYVYQLKRPDFHPAMPSDLPVPDEYLDPAAARRARKAH</sequence>
<dbReference type="Gene3D" id="3.40.1690.10">
    <property type="entry name" value="secretion proteins EscU"/>
    <property type="match status" value="1"/>
</dbReference>
<evidence type="ECO:0000256" key="13">
    <source>
        <dbReference type="RuleBase" id="RU364091"/>
    </source>
</evidence>
<dbReference type="PANTHER" id="PTHR30531">
    <property type="entry name" value="FLAGELLAR BIOSYNTHETIC PROTEIN FLHB"/>
    <property type="match status" value="1"/>
</dbReference>
<feature type="compositionally biased region" description="Basic and acidic residues" evidence="14">
    <location>
        <begin position="7"/>
        <end position="28"/>
    </location>
</feature>
<organism evidence="15 16">
    <name type="scientific">Thiorhodovibrio winogradskyi</name>
    <dbReference type="NCBI Taxonomy" id="77007"/>
    <lineage>
        <taxon>Bacteria</taxon>
        <taxon>Pseudomonadati</taxon>
        <taxon>Pseudomonadota</taxon>
        <taxon>Gammaproteobacteria</taxon>
        <taxon>Chromatiales</taxon>
        <taxon>Chromatiaceae</taxon>
        <taxon>Thiorhodovibrio</taxon>
    </lineage>
</organism>
<keyword evidence="7 13" id="KW-1005">Bacterial flagellum biogenesis</keyword>
<keyword evidence="4 13" id="KW-0813">Transport</keyword>
<keyword evidence="15" id="KW-0282">Flagellum</keyword>
<dbReference type="InterPro" id="IPR006135">
    <property type="entry name" value="T3SS_substrate_exporter"/>
</dbReference>
<dbReference type="EMBL" id="CP121472">
    <property type="protein sequence ID" value="WPL19784.1"/>
    <property type="molecule type" value="Genomic_DNA"/>
</dbReference>
<evidence type="ECO:0000256" key="7">
    <source>
        <dbReference type="ARBA" id="ARBA00022795"/>
    </source>
</evidence>
<dbReference type="NCBIfam" id="TIGR00328">
    <property type="entry name" value="flhB"/>
    <property type="match status" value="1"/>
</dbReference>
<evidence type="ECO:0000256" key="14">
    <source>
        <dbReference type="SAM" id="MobiDB-lite"/>
    </source>
</evidence>
<feature type="transmembrane region" description="Helical" evidence="13">
    <location>
        <begin position="150"/>
        <end position="169"/>
    </location>
</feature>
<dbReference type="PRINTS" id="PR00950">
    <property type="entry name" value="TYPE3IMSPROT"/>
</dbReference>
<evidence type="ECO:0000256" key="1">
    <source>
        <dbReference type="ARBA" id="ARBA00004651"/>
    </source>
</evidence>
<dbReference type="SUPFAM" id="SSF160544">
    <property type="entry name" value="EscU C-terminal domain-like"/>
    <property type="match status" value="1"/>
</dbReference>
<dbReference type="Pfam" id="PF01312">
    <property type="entry name" value="Bac_export_2"/>
    <property type="match status" value="1"/>
</dbReference>
<feature type="transmembrane region" description="Helical" evidence="13">
    <location>
        <begin position="40"/>
        <end position="63"/>
    </location>
</feature>
<dbReference type="Proteomes" id="UP001432180">
    <property type="component" value="Chromosome"/>
</dbReference>
<keyword evidence="16" id="KW-1185">Reference proteome</keyword>
<keyword evidence="9 13" id="KW-1133">Transmembrane helix</keyword>
<keyword evidence="5 13" id="KW-1003">Cell membrane</keyword>
<evidence type="ECO:0000256" key="10">
    <source>
        <dbReference type="ARBA" id="ARBA00023136"/>
    </source>
</evidence>
<accession>A0ABZ0SHS1</accession>
<comment type="similarity">
    <text evidence="2 13">Belongs to the type III secretion exporter family.</text>
</comment>
<evidence type="ECO:0000313" key="15">
    <source>
        <dbReference type="EMBL" id="WPL19784.1"/>
    </source>
</evidence>
<feature type="region of interest" description="Disordered" evidence="14">
    <location>
        <begin position="1"/>
        <end position="28"/>
    </location>
</feature>
<keyword evidence="8 13" id="KW-0653">Protein transport</keyword>
<reference evidence="15 16" key="1">
    <citation type="journal article" date="2023" name="Microorganisms">
        <title>Thiorhodovibrio frisius and Trv. litoralis spp. nov., Two Novel Members from a Clade of Fastidious Purple Sulfur Bacteria That Exhibit Unique Red-Shifted Light-Harvesting Capabilities.</title>
        <authorList>
            <person name="Methner A."/>
            <person name="Kuzyk S.B."/>
            <person name="Petersen J."/>
            <person name="Bauer S."/>
            <person name="Brinkmann H."/>
            <person name="Sichau K."/>
            <person name="Wanner G."/>
            <person name="Wolf J."/>
            <person name="Neumann-Schaal M."/>
            <person name="Henke P."/>
            <person name="Tank M."/>
            <person name="Sproer C."/>
            <person name="Bunk B."/>
            <person name="Overmann J."/>
        </authorList>
    </citation>
    <scope>NUCLEOTIDE SEQUENCE [LARGE SCALE GENOMIC DNA]</scope>
    <source>
        <strain evidence="15 16">DSM 6702</strain>
    </source>
</reference>
<evidence type="ECO:0000256" key="6">
    <source>
        <dbReference type="ARBA" id="ARBA00022692"/>
    </source>
</evidence>
<feature type="transmembrane region" description="Helical" evidence="13">
    <location>
        <begin position="97"/>
        <end position="118"/>
    </location>
</feature>
<keyword evidence="15" id="KW-0969">Cilium</keyword>
<keyword evidence="15" id="KW-0966">Cell projection</keyword>